<evidence type="ECO:0000313" key="1">
    <source>
        <dbReference type="EMBL" id="KAG9324124.1"/>
    </source>
</evidence>
<reference evidence="1" key="1">
    <citation type="submission" date="2021-07" db="EMBL/GenBank/DDBJ databases">
        <title>Draft genome of Mortierella alpina, strain LL118, isolated from an aspen leaf litter sample.</title>
        <authorList>
            <person name="Yang S."/>
            <person name="Vinatzer B.A."/>
        </authorList>
    </citation>
    <scope>NUCLEOTIDE SEQUENCE</scope>
    <source>
        <strain evidence="1">LL118</strain>
    </source>
</reference>
<dbReference type="EMBL" id="JAIFTL010000076">
    <property type="protein sequence ID" value="KAG9324124.1"/>
    <property type="molecule type" value="Genomic_DNA"/>
</dbReference>
<name>A0A9P8A543_MORAP</name>
<protein>
    <submittedName>
        <fullName evidence="1">Uncharacterized protein</fullName>
    </submittedName>
</protein>
<accession>A0A9P8A543</accession>
<proteinExistence type="predicted"/>
<organism evidence="1 2">
    <name type="scientific">Mortierella alpina</name>
    <name type="common">Oleaginous fungus</name>
    <name type="synonym">Mortierella renispora</name>
    <dbReference type="NCBI Taxonomy" id="64518"/>
    <lineage>
        <taxon>Eukaryota</taxon>
        <taxon>Fungi</taxon>
        <taxon>Fungi incertae sedis</taxon>
        <taxon>Mucoromycota</taxon>
        <taxon>Mortierellomycotina</taxon>
        <taxon>Mortierellomycetes</taxon>
        <taxon>Mortierellales</taxon>
        <taxon>Mortierellaceae</taxon>
        <taxon>Mortierella</taxon>
    </lineage>
</organism>
<evidence type="ECO:0000313" key="2">
    <source>
        <dbReference type="Proteomes" id="UP000717515"/>
    </source>
</evidence>
<comment type="caution">
    <text evidence="1">The sequence shown here is derived from an EMBL/GenBank/DDBJ whole genome shotgun (WGS) entry which is preliminary data.</text>
</comment>
<dbReference type="AlphaFoldDB" id="A0A9P8A543"/>
<dbReference type="Proteomes" id="UP000717515">
    <property type="component" value="Unassembled WGS sequence"/>
</dbReference>
<sequence length="207" mass="23298">MPPVAVPALAYEPVNCKRNDTQNLKKAKHITVAITDENNFCTMLTGYGIKDVASHEGCAEVYCQGELVDDGHPMPEGYILSSHFEQTDTYVQITGCINSEVWQHDPNDDGGQMDSHGWPFHCKNYQKFVSLLEPSTNTYCVRCCDKDDNTDCDTSHSTAGCSAVIPGKYEMKDGSPCMTPHEIKAQRLGEERKMNKKFKKHQRMRKD</sequence>
<gene>
    <name evidence="1" type="ORF">KVV02_003370</name>
</gene>